<accession>A0A7K0CTZ5</accession>
<feature type="compositionally biased region" description="Basic and acidic residues" evidence="1">
    <location>
        <begin position="142"/>
        <end position="157"/>
    </location>
</feature>
<dbReference type="AlphaFoldDB" id="A0A7K0CTZ5"/>
<evidence type="ECO:0000313" key="2">
    <source>
        <dbReference type="EMBL" id="MQY16908.1"/>
    </source>
</evidence>
<name>A0A7K0CTZ5_9ACTN</name>
<feature type="region of interest" description="Disordered" evidence="1">
    <location>
        <begin position="134"/>
        <end position="171"/>
    </location>
</feature>
<dbReference type="EMBL" id="WEGJ01000087">
    <property type="protein sequence ID" value="MQY16908.1"/>
    <property type="molecule type" value="Genomic_DNA"/>
</dbReference>
<reference evidence="2 3" key="1">
    <citation type="submission" date="2019-10" db="EMBL/GenBank/DDBJ databases">
        <title>Streptomyces smaragdinus sp. nov. and Streptomyces fabii sp. nov., isolated from the gut of fungus growing-termite Macrotermes natalensis.</title>
        <authorList>
            <person name="Schwitalla J."/>
            <person name="Benndorf R."/>
            <person name="Martin K."/>
            <person name="De Beer W."/>
            <person name="Kaster A.-K."/>
            <person name="Vollmers J."/>
            <person name="Poulsen M."/>
            <person name="Beemelmanns C."/>
        </authorList>
    </citation>
    <scope>NUCLEOTIDE SEQUENCE [LARGE SCALE GENOMIC DNA]</scope>
    <source>
        <strain evidence="2 3">RB5</strain>
    </source>
</reference>
<keyword evidence="3" id="KW-1185">Reference proteome</keyword>
<gene>
    <name evidence="2" type="ORF">SRB5_71110</name>
</gene>
<comment type="caution">
    <text evidence="2">The sequence shown here is derived from an EMBL/GenBank/DDBJ whole genome shotgun (WGS) entry which is preliminary data.</text>
</comment>
<sequence length="248" mass="27490">MHITLYSVVHSEEYADTALGVAHPVCRIETVPQLYFGRCSGQGMRRRPGLTLRHLILLASRLHHVLEETQSGAGCVVVELLVAGICGLRSRSHVPPHGSIGVGCTQLGAGQGIIWPHHVRNTGRRFRGIDVGCRSAHASSKQGRDQRRHSEPKHAHPELPPSTPHQPLTAPTFTSRNWILAERRSQGIPHRHSGGGINSERQARYRQRPRFPSPNQQTTAAARLRQQRLPHASESPLQKVNSRTHVPN</sequence>
<proteinExistence type="predicted"/>
<organism evidence="2 3">
    <name type="scientific">Streptomyces smaragdinus</name>
    <dbReference type="NCBI Taxonomy" id="2585196"/>
    <lineage>
        <taxon>Bacteria</taxon>
        <taxon>Bacillati</taxon>
        <taxon>Actinomycetota</taxon>
        <taxon>Actinomycetes</taxon>
        <taxon>Kitasatosporales</taxon>
        <taxon>Streptomycetaceae</taxon>
        <taxon>Streptomyces</taxon>
    </lineage>
</organism>
<protein>
    <submittedName>
        <fullName evidence="2">Uncharacterized protein</fullName>
    </submittedName>
</protein>
<feature type="compositionally biased region" description="Low complexity" evidence="1">
    <location>
        <begin position="216"/>
        <end position="229"/>
    </location>
</feature>
<evidence type="ECO:0000313" key="3">
    <source>
        <dbReference type="Proteomes" id="UP000466345"/>
    </source>
</evidence>
<feature type="compositionally biased region" description="Polar residues" evidence="1">
    <location>
        <begin position="235"/>
        <end position="248"/>
    </location>
</feature>
<feature type="region of interest" description="Disordered" evidence="1">
    <location>
        <begin position="184"/>
        <end position="248"/>
    </location>
</feature>
<evidence type="ECO:0000256" key="1">
    <source>
        <dbReference type="SAM" id="MobiDB-lite"/>
    </source>
</evidence>
<dbReference type="Proteomes" id="UP000466345">
    <property type="component" value="Unassembled WGS sequence"/>
</dbReference>